<dbReference type="Pfam" id="PF03401">
    <property type="entry name" value="TctC"/>
    <property type="match status" value="1"/>
</dbReference>
<dbReference type="InterPro" id="IPR005064">
    <property type="entry name" value="BUG"/>
</dbReference>
<dbReference type="PIRSF" id="PIRSF017082">
    <property type="entry name" value="YflP"/>
    <property type="match status" value="1"/>
</dbReference>
<protein>
    <submittedName>
        <fullName evidence="3">Tripartite tricarboxylate transporter substrate binding protein</fullName>
    </submittedName>
</protein>
<dbReference type="Gene3D" id="3.40.190.10">
    <property type="entry name" value="Periplasmic binding protein-like II"/>
    <property type="match status" value="1"/>
</dbReference>
<comment type="similarity">
    <text evidence="1">Belongs to the UPF0065 (bug) family.</text>
</comment>
<feature type="chain" id="PRO_5016667714" evidence="2">
    <location>
        <begin position="38"/>
        <end position="342"/>
    </location>
</feature>
<proteinExistence type="inferred from homology"/>
<gene>
    <name evidence="3" type="ORF">DW352_07200</name>
</gene>
<dbReference type="AlphaFoldDB" id="A0A345ZTS3"/>
<accession>A0A345ZTS3</accession>
<dbReference type="RefSeq" id="WP_115689854.1">
    <property type="nucleotide sequence ID" value="NZ_CP031417.1"/>
</dbReference>
<name>A0A345ZTS3_9HYPH</name>
<evidence type="ECO:0000256" key="1">
    <source>
        <dbReference type="ARBA" id="ARBA00006987"/>
    </source>
</evidence>
<dbReference type="Proteomes" id="UP000254889">
    <property type="component" value="Chromosome"/>
</dbReference>
<reference evidence="3 4" key="1">
    <citation type="submission" date="2018-07" db="EMBL/GenBank/DDBJ databases">
        <authorList>
            <person name="Quirk P.G."/>
            <person name="Krulwich T.A."/>
        </authorList>
    </citation>
    <scope>NUCLEOTIDE SEQUENCE [LARGE SCALE GENOMIC DNA]</scope>
    <source>
        <strain evidence="3 4">CC-BB4</strain>
    </source>
</reference>
<dbReference type="SUPFAM" id="SSF53850">
    <property type="entry name" value="Periplasmic binding protein-like II"/>
    <property type="match status" value="1"/>
</dbReference>
<dbReference type="InterPro" id="IPR042100">
    <property type="entry name" value="Bug_dom1"/>
</dbReference>
<dbReference type="OrthoDB" id="8439966at2"/>
<evidence type="ECO:0000313" key="4">
    <source>
        <dbReference type="Proteomes" id="UP000254889"/>
    </source>
</evidence>
<evidence type="ECO:0000256" key="2">
    <source>
        <dbReference type="SAM" id="SignalP"/>
    </source>
</evidence>
<keyword evidence="4" id="KW-1185">Reference proteome</keyword>
<dbReference type="EMBL" id="CP031417">
    <property type="protein sequence ID" value="AXK80320.1"/>
    <property type="molecule type" value="Genomic_DNA"/>
</dbReference>
<sequence length="342" mass="36401">MLSLHTSTRSRSKFARPTLARLAGAALVLSLSLGAFASRPVAAETYPSKPVRIIVPYGPGGIADVTMRMVADNLSKKFGQQFFIENRPGAAGVLGMQATEQAPADGYTMTMIGGGLTIAKALFKKLPYDLENDFTPISTTASYGLVIVTKADSKFKTIQDLIAAAKAKPGTINFGTINAGSAQNLSAVLFQLLAGIDVAVIPYKTTPDLANAVLRGDVDVAFEYFVGFQSPIQNNQVTVLATTGKERAANLPNIPTVAESGVPDYEVTSWNGLAVRKGTPDEIVRTLNRAVDEALKSPQVQKFSSEAGMDARSMSPEALHERIVSDVAKWARVIKQAGIAQR</sequence>
<organism evidence="3 4">
    <name type="scientific">Pseudolabrys taiwanensis</name>
    <dbReference type="NCBI Taxonomy" id="331696"/>
    <lineage>
        <taxon>Bacteria</taxon>
        <taxon>Pseudomonadati</taxon>
        <taxon>Pseudomonadota</taxon>
        <taxon>Alphaproteobacteria</taxon>
        <taxon>Hyphomicrobiales</taxon>
        <taxon>Xanthobacteraceae</taxon>
        <taxon>Pseudolabrys</taxon>
    </lineage>
</organism>
<dbReference type="KEGG" id="ptaw:DW352_07200"/>
<dbReference type="Gene3D" id="3.40.190.150">
    <property type="entry name" value="Bordetella uptake gene, domain 1"/>
    <property type="match status" value="1"/>
</dbReference>
<dbReference type="PANTHER" id="PTHR42928">
    <property type="entry name" value="TRICARBOXYLATE-BINDING PROTEIN"/>
    <property type="match status" value="1"/>
</dbReference>
<dbReference type="PANTHER" id="PTHR42928:SF5">
    <property type="entry name" value="BLR1237 PROTEIN"/>
    <property type="match status" value="1"/>
</dbReference>
<evidence type="ECO:0000313" key="3">
    <source>
        <dbReference type="EMBL" id="AXK80320.1"/>
    </source>
</evidence>
<dbReference type="CDD" id="cd07012">
    <property type="entry name" value="PBP2_Bug_TTT"/>
    <property type="match status" value="1"/>
</dbReference>
<feature type="signal peptide" evidence="2">
    <location>
        <begin position="1"/>
        <end position="37"/>
    </location>
</feature>
<keyword evidence="2" id="KW-0732">Signal</keyword>